<gene>
    <name evidence="1" type="ORF">FCALED_LOCUS17362</name>
</gene>
<evidence type="ECO:0000313" key="2">
    <source>
        <dbReference type="Proteomes" id="UP000789570"/>
    </source>
</evidence>
<evidence type="ECO:0000313" key="1">
    <source>
        <dbReference type="EMBL" id="CAG8768266.1"/>
    </source>
</evidence>
<comment type="caution">
    <text evidence="1">The sequence shown here is derived from an EMBL/GenBank/DDBJ whole genome shotgun (WGS) entry which is preliminary data.</text>
</comment>
<feature type="non-terminal residue" evidence="1">
    <location>
        <position position="117"/>
    </location>
</feature>
<reference evidence="1" key="1">
    <citation type="submission" date="2021-06" db="EMBL/GenBank/DDBJ databases">
        <authorList>
            <person name="Kallberg Y."/>
            <person name="Tangrot J."/>
            <person name="Rosling A."/>
        </authorList>
    </citation>
    <scope>NUCLEOTIDE SEQUENCE</scope>
    <source>
        <strain evidence="1">UK204</strain>
    </source>
</reference>
<feature type="non-terminal residue" evidence="1">
    <location>
        <position position="1"/>
    </location>
</feature>
<name>A0A9N9J8Q1_9GLOM</name>
<dbReference type="OrthoDB" id="2427080at2759"/>
<dbReference type="Proteomes" id="UP000789570">
    <property type="component" value="Unassembled WGS sequence"/>
</dbReference>
<sequence>EECSQARILYDSQNNINQILPNLLNCEDNNSESLEDLSDKSQHTNYETSSDFHDFVSNFSTASDTLSNDDQSMIIEEIERIIELTQTIVDSETDFQPQSREYGPYFKNFMEMLFFTW</sequence>
<organism evidence="1 2">
    <name type="scientific">Funneliformis caledonium</name>
    <dbReference type="NCBI Taxonomy" id="1117310"/>
    <lineage>
        <taxon>Eukaryota</taxon>
        <taxon>Fungi</taxon>
        <taxon>Fungi incertae sedis</taxon>
        <taxon>Mucoromycota</taxon>
        <taxon>Glomeromycotina</taxon>
        <taxon>Glomeromycetes</taxon>
        <taxon>Glomerales</taxon>
        <taxon>Glomeraceae</taxon>
        <taxon>Funneliformis</taxon>
    </lineage>
</organism>
<proteinExistence type="predicted"/>
<protein>
    <submittedName>
        <fullName evidence="1">5538_t:CDS:1</fullName>
    </submittedName>
</protein>
<dbReference type="AlphaFoldDB" id="A0A9N9J8Q1"/>
<keyword evidence="2" id="KW-1185">Reference proteome</keyword>
<accession>A0A9N9J8Q1</accession>
<dbReference type="EMBL" id="CAJVPQ010026217">
    <property type="protein sequence ID" value="CAG8768266.1"/>
    <property type="molecule type" value="Genomic_DNA"/>
</dbReference>